<keyword evidence="2" id="KW-1185">Reference proteome</keyword>
<evidence type="ECO:0000313" key="1">
    <source>
        <dbReference type="EMBL" id="MCT7968951.1"/>
    </source>
</evidence>
<reference evidence="1 2" key="1">
    <citation type="journal article" date="2022" name="Front. Microbiol.">
        <title>High genomic differentiation and limited gene flow indicate recent cryptic speciation within the genus Laspinema (cyanobacteria).</title>
        <authorList>
            <person name="Stanojkovic A."/>
            <person name="Skoupy S."/>
            <person name="Skaloud P."/>
            <person name="Dvorak P."/>
        </authorList>
    </citation>
    <scope>NUCLEOTIDE SEQUENCE [LARGE SCALE GENOMIC DNA]</scope>
    <source>
        <strain evidence="1 2">D2a</strain>
    </source>
</reference>
<accession>A0ABT2MW31</accession>
<dbReference type="RefSeq" id="WP_368008431.1">
    <property type="nucleotide sequence ID" value="NZ_JAMXFF010000040.1"/>
</dbReference>
<organism evidence="1 2">
    <name type="scientific">Laspinema palackyanum D2a</name>
    <dbReference type="NCBI Taxonomy" id="2953684"/>
    <lineage>
        <taxon>Bacteria</taxon>
        <taxon>Bacillati</taxon>
        <taxon>Cyanobacteriota</taxon>
        <taxon>Cyanophyceae</taxon>
        <taxon>Oscillatoriophycideae</taxon>
        <taxon>Oscillatoriales</taxon>
        <taxon>Laspinemataceae</taxon>
        <taxon>Laspinema</taxon>
        <taxon>Laspinema palackyanum</taxon>
    </lineage>
</organism>
<sequence>MPQLPECHSCRYNAHHYALFCTVHPSGPTEETCLDYDPDPSLIDIPFQDFLGLGEPVDIEATITNPYHDDPEENWSPDGWEFVGGQLRRVD</sequence>
<dbReference type="Proteomes" id="UP001525890">
    <property type="component" value="Unassembled WGS sequence"/>
</dbReference>
<comment type="caution">
    <text evidence="1">The sequence shown here is derived from an EMBL/GenBank/DDBJ whole genome shotgun (WGS) entry which is preliminary data.</text>
</comment>
<name>A0ABT2MW31_9CYAN</name>
<proteinExistence type="predicted"/>
<evidence type="ECO:0000313" key="2">
    <source>
        <dbReference type="Proteomes" id="UP001525890"/>
    </source>
</evidence>
<gene>
    <name evidence="1" type="ORF">NG799_21810</name>
</gene>
<dbReference type="EMBL" id="JAMXFF010000040">
    <property type="protein sequence ID" value="MCT7968951.1"/>
    <property type="molecule type" value="Genomic_DNA"/>
</dbReference>
<protein>
    <submittedName>
        <fullName evidence="1">Uncharacterized protein</fullName>
    </submittedName>
</protein>